<reference evidence="2" key="1">
    <citation type="submission" date="2014-11" db="EMBL/GenBank/DDBJ databases">
        <authorList>
            <person name="Amaro Gonzalez C."/>
        </authorList>
    </citation>
    <scope>NUCLEOTIDE SEQUENCE</scope>
</reference>
<keyword evidence="1" id="KW-1133">Transmembrane helix</keyword>
<feature type="transmembrane region" description="Helical" evidence="1">
    <location>
        <begin position="15"/>
        <end position="39"/>
    </location>
</feature>
<accession>A0A0E9W0X0</accession>
<reference evidence="2" key="2">
    <citation type="journal article" date="2015" name="Fish Shellfish Immunol.">
        <title>Early steps in the European eel (Anguilla anguilla)-Vibrio vulnificus interaction in the gills: Role of the RtxA13 toxin.</title>
        <authorList>
            <person name="Callol A."/>
            <person name="Pajuelo D."/>
            <person name="Ebbesson L."/>
            <person name="Teles M."/>
            <person name="MacKenzie S."/>
            <person name="Amaro C."/>
        </authorList>
    </citation>
    <scope>NUCLEOTIDE SEQUENCE</scope>
</reference>
<organism evidence="2">
    <name type="scientific">Anguilla anguilla</name>
    <name type="common">European freshwater eel</name>
    <name type="synonym">Muraena anguilla</name>
    <dbReference type="NCBI Taxonomy" id="7936"/>
    <lineage>
        <taxon>Eukaryota</taxon>
        <taxon>Metazoa</taxon>
        <taxon>Chordata</taxon>
        <taxon>Craniata</taxon>
        <taxon>Vertebrata</taxon>
        <taxon>Euteleostomi</taxon>
        <taxon>Actinopterygii</taxon>
        <taxon>Neopterygii</taxon>
        <taxon>Teleostei</taxon>
        <taxon>Anguilliformes</taxon>
        <taxon>Anguillidae</taxon>
        <taxon>Anguilla</taxon>
    </lineage>
</organism>
<evidence type="ECO:0000256" key="1">
    <source>
        <dbReference type="SAM" id="Phobius"/>
    </source>
</evidence>
<dbReference type="AlphaFoldDB" id="A0A0E9W0X0"/>
<name>A0A0E9W0X0_ANGAN</name>
<sequence>MPTQAYNELPSWMKYNPIMVCFTNVMITLRVYSALWCLLSS</sequence>
<protein>
    <submittedName>
        <fullName evidence="2">Uncharacterized protein</fullName>
    </submittedName>
</protein>
<dbReference type="EMBL" id="GBXM01024570">
    <property type="protein sequence ID" value="JAH84007.1"/>
    <property type="molecule type" value="Transcribed_RNA"/>
</dbReference>
<keyword evidence="1" id="KW-0472">Membrane</keyword>
<evidence type="ECO:0000313" key="2">
    <source>
        <dbReference type="EMBL" id="JAH84007.1"/>
    </source>
</evidence>
<keyword evidence="1" id="KW-0812">Transmembrane</keyword>
<proteinExistence type="predicted"/>